<protein>
    <submittedName>
        <fullName evidence="1">Uncharacterized protein</fullName>
    </submittedName>
</protein>
<organism evidence="1">
    <name type="scientific">viral metagenome</name>
    <dbReference type="NCBI Taxonomy" id="1070528"/>
    <lineage>
        <taxon>unclassified sequences</taxon>
        <taxon>metagenomes</taxon>
        <taxon>organismal metagenomes</taxon>
    </lineage>
</organism>
<dbReference type="EMBL" id="MN738961">
    <property type="protein sequence ID" value="QHT33251.1"/>
    <property type="molecule type" value="Genomic_DNA"/>
</dbReference>
<proteinExistence type="predicted"/>
<accession>A0A6C0EX09</accession>
<reference evidence="1" key="1">
    <citation type="journal article" date="2020" name="Nature">
        <title>Giant virus diversity and host interactions through global metagenomics.</title>
        <authorList>
            <person name="Schulz F."/>
            <person name="Roux S."/>
            <person name="Paez-Espino D."/>
            <person name="Jungbluth S."/>
            <person name="Walsh D.A."/>
            <person name="Denef V.J."/>
            <person name="McMahon K.D."/>
            <person name="Konstantinidis K.T."/>
            <person name="Eloe-Fadrosh E.A."/>
            <person name="Kyrpides N.C."/>
            <person name="Woyke T."/>
        </authorList>
    </citation>
    <scope>NUCLEOTIDE SEQUENCE</scope>
    <source>
        <strain evidence="1">GVMAG-M-3300009161-34</strain>
    </source>
</reference>
<evidence type="ECO:0000313" key="1">
    <source>
        <dbReference type="EMBL" id="QHT33251.1"/>
    </source>
</evidence>
<sequence>MTDIIHLSSSHTFTSSNTYFFSELAKIMNTKSANTDTHYTDTSHKNIIISSDDSLLSKVNDTDGGGGGTVDANDDNDDNDDNDENICLISKEKLHPNHITLSCKHKFNYIPIFKEISYQKNKSNTSFEITKLSHNEIKCPYCRRITNKLLPYIPYPSVKQLRYVNSPDELCMSAMKCQHTHKCKNPGDVDVDVNDSDVKGDVKCNKNALYYEVENVLFCVQHFRQYEKRMKSIQDKKAKEYAKIQEKKTEQSLLPHCKTVLKSGKNIGKPCNRIISVQGALVCKIHSS</sequence>
<name>A0A6C0EX09_9ZZZZ</name>
<dbReference type="AlphaFoldDB" id="A0A6C0EX09"/>